<feature type="domain" description="AMP-dependent synthetase/ligase" evidence="3">
    <location>
        <begin position="33"/>
        <end position="403"/>
    </location>
</feature>
<comment type="caution">
    <text evidence="5">The sequence shown here is derived from an EMBL/GenBank/DDBJ whole genome shotgun (WGS) entry which is preliminary data.</text>
</comment>
<dbReference type="Gene3D" id="3.30.300.30">
    <property type="match status" value="1"/>
</dbReference>
<keyword evidence="2" id="KW-0436">Ligase</keyword>
<keyword evidence="6" id="KW-1185">Reference proteome</keyword>
<dbReference type="Gene3D" id="3.40.50.980">
    <property type="match status" value="2"/>
</dbReference>
<evidence type="ECO:0000259" key="4">
    <source>
        <dbReference type="Pfam" id="PF13193"/>
    </source>
</evidence>
<dbReference type="RefSeq" id="WP_169259322.1">
    <property type="nucleotide sequence ID" value="NZ_WTVQ01000006.1"/>
</dbReference>
<feature type="domain" description="AMP-binding enzyme C-terminal" evidence="4">
    <location>
        <begin position="453"/>
        <end position="529"/>
    </location>
</feature>
<gene>
    <name evidence="5" type="ORF">GPA25_05290</name>
</gene>
<evidence type="ECO:0000256" key="1">
    <source>
        <dbReference type="ARBA" id="ARBA00006432"/>
    </source>
</evidence>
<dbReference type="Gene3D" id="2.30.38.10">
    <property type="entry name" value="Luciferase, Domain 3"/>
    <property type="match status" value="1"/>
</dbReference>
<name>A0ABX1Q722_9RHOO</name>
<dbReference type="PANTHER" id="PTHR43201">
    <property type="entry name" value="ACYL-COA SYNTHETASE"/>
    <property type="match status" value="1"/>
</dbReference>
<dbReference type="InterPro" id="IPR045851">
    <property type="entry name" value="AMP-bd_C_sf"/>
</dbReference>
<dbReference type="Proteomes" id="UP000648984">
    <property type="component" value="Unassembled WGS sequence"/>
</dbReference>
<dbReference type="Pfam" id="PF00501">
    <property type="entry name" value="AMP-binding"/>
    <property type="match status" value="1"/>
</dbReference>
<protein>
    <submittedName>
        <fullName evidence="5">AMP-binding protein</fullName>
    </submittedName>
</protein>
<dbReference type="InterPro" id="IPR025110">
    <property type="entry name" value="AMP-bd_C"/>
</dbReference>
<dbReference type="EMBL" id="WTVQ01000006">
    <property type="protein sequence ID" value="NMG74167.1"/>
    <property type="molecule type" value="Genomic_DNA"/>
</dbReference>
<evidence type="ECO:0000259" key="3">
    <source>
        <dbReference type="Pfam" id="PF00501"/>
    </source>
</evidence>
<evidence type="ECO:0000313" key="5">
    <source>
        <dbReference type="EMBL" id="NMG74167.1"/>
    </source>
</evidence>
<evidence type="ECO:0000313" key="6">
    <source>
        <dbReference type="Proteomes" id="UP000648984"/>
    </source>
</evidence>
<evidence type="ECO:0000256" key="2">
    <source>
        <dbReference type="ARBA" id="ARBA00022598"/>
    </source>
</evidence>
<sequence>MLSGYTPWSEESARRYRAKGYWENIGIAEMVKRTIGRYPEKVALVAGNQRITYRQLGETVERLACRLVEAGLRQHDRVVLQLPNIPEFVYAYLALTRIGAIPVMALRAHRETEVRHFIDASGAVAYVIQDVVNRFDYRPMAQTLLAECPSLKSVLVVGEPAEGQHSLSQMIEEELSPERISATLQRIHVDPADVATMLLSGGTTSLSKLIPRSHDDYILNARLCGQAAGFDENTVFMAILPLGHNYNLASPGILGVFYHGGTVVLASSGDADEVFELVERERVSVIASVVPLISNWLNSDAAEKYDLTSLKVVQNGGARLAPELRKRVLQRLKCFPQEVYGTAEGLINMTRIDDPERAVLESSGAPVCEDDELKVLDEFGEEVPDGMPGELATRGPYTIRSYFNAPEVNRTAFTADGFYLMGDIVRKEGRYVFAEGRKKDFINRGGEKISCEEIENLILQHPKVFQVSLVAMPDETFGEKACAFVRTKSGVPLAFDELIDFLRAKKIASFKLPERLEVVAAFPVSPVGKILKRELRETIAAKVAAESASLVD</sequence>
<accession>A0ABX1Q722</accession>
<reference evidence="5 6" key="1">
    <citation type="submission" date="2019-12" db="EMBL/GenBank/DDBJ databases">
        <title>Comparative genomics gives insights into the taxonomy of the Azoarcus-Aromatoleum group and reveals separate origins of nif in the plant-associated Azoarcus and non-plant-associated Aromatoleum sub-groups.</title>
        <authorList>
            <person name="Lafos M."/>
            <person name="Maluk M."/>
            <person name="Batista M."/>
            <person name="Junghare M."/>
            <person name="Carmona M."/>
            <person name="Faoro H."/>
            <person name="Cruz L.M."/>
            <person name="Battistoni F."/>
            <person name="De Souza E."/>
            <person name="Pedrosa F."/>
            <person name="Chen W.-M."/>
            <person name="Poole P.S."/>
            <person name="Dixon R.A."/>
            <person name="James E.K."/>
        </authorList>
    </citation>
    <scope>NUCLEOTIDE SEQUENCE [LARGE SCALE GENOMIC DNA]</scope>
    <source>
        <strain evidence="5 6">22Lin</strain>
    </source>
</reference>
<dbReference type="Pfam" id="PF13193">
    <property type="entry name" value="AMP-binding_C"/>
    <property type="match status" value="1"/>
</dbReference>
<comment type="similarity">
    <text evidence="1">Belongs to the ATP-dependent AMP-binding enzyme family.</text>
</comment>
<organism evidence="5 6">
    <name type="scientific">Aromatoleum diolicum</name>
    <dbReference type="NCBI Taxonomy" id="75796"/>
    <lineage>
        <taxon>Bacteria</taxon>
        <taxon>Pseudomonadati</taxon>
        <taxon>Pseudomonadota</taxon>
        <taxon>Betaproteobacteria</taxon>
        <taxon>Rhodocyclales</taxon>
        <taxon>Rhodocyclaceae</taxon>
        <taxon>Aromatoleum</taxon>
    </lineage>
</organism>
<dbReference type="PANTHER" id="PTHR43201:SF5">
    <property type="entry name" value="MEDIUM-CHAIN ACYL-COA LIGASE ACSF2, MITOCHONDRIAL"/>
    <property type="match status" value="1"/>
</dbReference>
<proteinExistence type="inferred from homology"/>
<dbReference type="SUPFAM" id="SSF56801">
    <property type="entry name" value="Acetyl-CoA synthetase-like"/>
    <property type="match status" value="1"/>
</dbReference>
<dbReference type="InterPro" id="IPR020845">
    <property type="entry name" value="AMP-binding_CS"/>
</dbReference>
<dbReference type="InterPro" id="IPR000873">
    <property type="entry name" value="AMP-dep_synth/lig_dom"/>
</dbReference>
<dbReference type="PROSITE" id="PS00455">
    <property type="entry name" value="AMP_BINDING"/>
    <property type="match status" value="1"/>
</dbReference>